<dbReference type="EMBL" id="CM003609">
    <property type="protein sequence ID" value="KYP63318.1"/>
    <property type="molecule type" value="Genomic_DNA"/>
</dbReference>
<organism evidence="1 2">
    <name type="scientific">Cajanus cajan</name>
    <name type="common">Pigeon pea</name>
    <name type="synonym">Cajanus indicus</name>
    <dbReference type="NCBI Taxonomy" id="3821"/>
    <lineage>
        <taxon>Eukaryota</taxon>
        <taxon>Viridiplantae</taxon>
        <taxon>Streptophyta</taxon>
        <taxon>Embryophyta</taxon>
        <taxon>Tracheophyta</taxon>
        <taxon>Spermatophyta</taxon>
        <taxon>Magnoliopsida</taxon>
        <taxon>eudicotyledons</taxon>
        <taxon>Gunneridae</taxon>
        <taxon>Pentapetalae</taxon>
        <taxon>rosids</taxon>
        <taxon>fabids</taxon>
        <taxon>Fabales</taxon>
        <taxon>Fabaceae</taxon>
        <taxon>Papilionoideae</taxon>
        <taxon>50 kb inversion clade</taxon>
        <taxon>NPAAA clade</taxon>
        <taxon>indigoferoid/millettioid clade</taxon>
        <taxon>Phaseoleae</taxon>
        <taxon>Cajanus</taxon>
    </lineage>
</organism>
<reference evidence="1 2" key="1">
    <citation type="journal article" date="2012" name="Nat. Biotechnol.">
        <title>Draft genome sequence of pigeonpea (Cajanus cajan), an orphan legume crop of resource-poor farmers.</title>
        <authorList>
            <person name="Varshney R.K."/>
            <person name="Chen W."/>
            <person name="Li Y."/>
            <person name="Bharti A.K."/>
            <person name="Saxena R.K."/>
            <person name="Schlueter J.A."/>
            <person name="Donoghue M.T."/>
            <person name="Azam S."/>
            <person name="Fan G."/>
            <person name="Whaley A.M."/>
            <person name="Farmer A.D."/>
            <person name="Sheridan J."/>
            <person name="Iwata A."/>
            <person name="Tuteja R."/>
            <person name="Penmetsa R.V."/>
            <person name="Wu W."/>
            <person name="Upadhyaya H.D."/>
            <person name="Yang S.P."/>
            <person name="Shah T."/>
            <person name="Saxena K.B."/>
            <person name="Michael T."/>
            <person name="McCombie W.R."/>
            <person name="Yang B."/>
            <person name="Zhang G."/>
            <person name="Yang H."/>
            <person name="Wang J."/>
            <person name="Spillane C."/>
            <person name="Cook D.R."/>
            <person name="May G.D."/>
            <person name="Xu X."/>
            <person name="Jackson S.A."/>
        </authorList>
    </citation>
    <scope>NUCLEOTIDE SEQUENCE [LARGE SCALE GENOMIC DNA]</scope>
    <source>
        <strain evidence="2">cv. Asha</strain>
    </source>
</reference>
<sequence>MKLYCNSQATLHIASNPVFHERTKHIEIDCHFVRQKLLSKEIGTEFTSSNDQLADILTKSLRRPQINFTCSKLEAYNLYAPT</sequence>
<dbReference type="OMA" id="MFHASTK"/>
<accession>A0A151T8C8</accession>
<dbReference type="STRING" id="3821.A0A151T8C8"/>
<gene>
    <name evidence="1" type="ORF">KK1_017887</name>
</gene>
<keyword evidence="2" id="KW-1185">Reference proteome</keyword>
<evidence type="ECO:0000313" key="2">
    <source>
        <dbReference type="Proteomes" id="UP000075243"/>
    </source>
</evidence>
<name>A0A151T8C8_CAJCA</name>
<evidence type="ECO:0000313" key="1">
    <source>
        <dbReference type="EMBL" id="KYP63318.1"/>
    </source>
</evidence>
<dbReference type="AlphaFoldDB" id="A0A151T8C8"/>
<dbReference type="Proteomes" id="UP000075243">
    <property type="component" value="Chromosome 7"/>
</dbReference>
<dbReference type="CDD" id="cd09272">
    <property type="entry name" value="RNase_HI_RT_Ty1"/>
    <property type="match status" value="1"/>
</dbReference>
<proteinExistence type="predicted"/>
<protein>
    <submittedName>
        <fullName evidence="1">Copia protein</fullName>
    </submittedName>
</protein>
<dbReference type="Gramene" id="C.cajan_17374.t">
    <property type="protein sequence ID" value="C.cajan_17374.t.cds1"/>
    <property type="gene ID" value="C.cajan_17374"/>
</dbReference>